<evidence type="ECO:0000313" key="2">
    <source>
        <dbReference type="EMBL" id="THV28378.1"/>
    </source>
</evidence>
<dbReference type="InterPro" id="IPR043917">
    <property type="entry name" value="DUF5753"/>
</dbReference>
<proteinExistence type="predicted"/>
<dbReference type="EMBL" id="STGX01000008">
    <property type="protein sequence ID" value="THV28378.1"/>
    <property type="molecule type" value="Genomic_DNA"/>
</dbReference>
<feature type="domain" description="DUF5753" evidence="1">
    <location>
        <begin position="103"/>
        <end position="266"/>
    </location>
</feature>
<protein>
    <submittedName>
        <fullName evidence="2">Helix-turn-helix domain-containing protein</fullName>
    </submittedName>
</protein>
<keyword evidence="3" id="KW-1185">Reference proteome</keyword>
<dbReference type="Pfam" id="PF19054">
    <property type="entry name" value="DUF5753"/>
    <property type="match status" value="1"/>
</dbReference>
<evidence type="ECO:0000313" key="3">
    <source>
        <dbReference type="Proteomes" id="UP000305792"/>
    </source>
</evidence>
<dbReference type="OrthoDB" id="4285266at2"/>
<gene>
    <name evidence="2" type="ORF">E9998_12280</name>
</gene>
<dbReference type="AlphaFoldDB" id="A0A4S8PDD2"/>
<dbReference type="RefSeq" id="WP_136529989.1">
    <property type="nucleotide sequence ID" value="NZ_STGX01000008.1"/>
</dbReference>
<reference evidence="2 3" key="1">
    <citation type="journal article" date="2018" name="Int. J. Syst. Evol. Microbiol.">
        <title>Glycomyces paridis sp. nov., isolated from the medicinal plant Paris polyphylla.</title>
        <authorList>
            <person name="Fang X.M."/>
            <person name="Bai J.L."/>
            <person name="Su J."/>
            <person name="Zhao L.L."/>
            <person name="Liu H.Y."/>
            <person name="Ma B.P."/>
            <person name="Zhang Y.Q."/>
            <person name="Yu L.Y."/>
        </authorList>
    </citation>
    <scope>NUCLEOTIDE SEQUENCE [LARGE SCALE GENOMIC DNA]</scope>
    <source>
        <strain evidence="2 3">CPCC 204357</strain>
    </source>
</reference>
<accession>A0A4S8PDD2</accession>
<organism evidence="2 3">
    <name type="scientific">Glycomyces paridis</name>
    <dbReference type="NCBI Taxonomy" id="2126555"/>
    <lineage>
        <taxon>Bacteria</taxon>
        <taxon>Bacillati</taxon>
        <taxon>Actinomycetota</taxon>
        <taxon>Actinomycetes</taxon>
        <taxon>Glycomycetales</taxon>
        <taxon>Glycomycetaceae</taxon>
        <taxon>Glycomyces</taxon>
    </lineage>
</organism>
<sequence length="272" mass="31227">MRNDASRQTPMRRKLIGRKLKIARKKAGYALRHPEVIDRVGSARTAQRLEDGEATTLAFPVIGSLCDLYGMPKEEKFELERLWRLGPATTWTQPRGRGLFGFSAFHELQLHSSTVYQYESTFVPGQLQSESHMRMLFPRNPDLDEAAVEQEVQNRLRNQQPFWQGNEPKHHFLMSEAVLHFGCDTEQIGRLIEADELDHATVRYLPFTAGPPHLMHLAFTLLSFPLEDDPDIVFVEAQNGYLYFEEAESVQHYRDGLESVAGLARSIKEFKL</sequence>
<name>A0A4S8PDD2_9ACTN</name>
<evidence type="ECO:0000259" key="1">
    <source>
        <dbReference type="Pfam" id="PF19054"/>
    </source>
</evidence>
<dbReference type="Proteomes" id="UP000305792">
    <property type="component" value="Unassembled WGS sequence"/>
</dbReference>
<comment type="caution">
    <text evidence="2">The sequence shown here is derived from an EMBL/GenBank/DDBJ whole genome shotgun (WGS) entry which is preliminary data.</text>
</comment>